<dbReference type="CDD" id="cd16415">
    <property type="entry name" value="HAD_dREG-2_like"/>
    <property type="match status" value="1"/>
</dbReference>
<accession>A0A8J6C1R1</accession>
<dbReference type="EMBL" id="JAAALK010000079">
    <property type="protein sequence ID" value="KAG8099190.1"/>
    <property type="molecule type" value="Genomic_DNA"/>
</dbReference>
<protein>
    <recommendedName>
        <fullName evidence="4">Haloacid dehalogenase-like hydrolase domain-containing protein 3</fullName>
    </recommendedName>
</protein>
<reference evidence="2" key="2">
    <citation type="submission" date="2021-02" db="EMBL/GenBank/DDBJ databases">
        <authorList>
            <person name="Kimball J.A."/>
            <person name="Haas M.W."/>
            <person name="Macchietto M."/>
            <person name="Kono T."/>
            <person name="Duquette J."/>
            <person name="Shao M."/>
        </authorList>
    </citation>
    <scope>NUCLEOTIDE SEQUENCE</scope>
    <source>
        <tissue evidence="2">Fresh leaf tissue</tissue>
    </source>
</reference>
<evidence type="ECO:0000313" key="3">
    <source>
        <dbReference type="Proteomes" id="UP000729402"/>
    </source>
</evidence>
<dbReference type="SFLD" id="SFLDS00003">
    <property type="entry name" value="Haloacid_Dehalogenase"/>
    <property type="match status" value="1"/>
</dbReference>
<dbReference type="PANTHER" id="PTHR46649:SF4">
    <property type="entry name" value="HALOACID DEHALOGENASE-LIKE HYDROLASE (HAD) SUPERFAMILY PROTEIN"/>
    <property type="match status" value="1"/>
</dbReference>
<feature type="repeat" description="ANK" evidence="1">
    <location>
        <begin position="362"/>
        <end position="394"/>
    </location>
</feature>
<keyword evidence="3" id="KW-1185">Reference proteome</keyword>
<keyword evidence="1" id="KW-0040">ANK repeat</keyword>
<evidence type="ECO:0000256" key="1">
    <source>
        <dbReference type="PROSITE-ProRule" id="PRU00023"/>
    </source>
</evidence>
<organism evidence="2 3">
    <name type="scientific">Zizania palustris</name>
    <name type="common">Northern wild rice</name>
    <dbReference type="NCBI Taxonomy" id="103762"/>
    <lineage>
        <taxon>Eukaryota</taxon>
        <taxon>Viridiplantae</taxon>
        <taxon>Streptophyta</taxon>
        <taxon>Embryophyta</taxon>
        <taxon>Tracheophyta</taxon>
        <taxon>Spermatophyta</taxon>
        <taxon>Magnoliopsida</taxon>
        <taxon>Liliopsida</taxon>
        <taxon>Poales</taxon>
        <taxon>Poaceae</taxon>
        <taxon>BOP clade</taxon>
        <taxon>Oryzoideae</taxon>
        <taxon>Oryzeae</taxon>
        <taxon>Zizaniinae</taxon>
        <taxon>Zizania</taxon>
    </lineage>
</organism>
<dbReference type="InterPro" id="IPR006439">
    <property type="entry name" value="HAD-SF_hydro_IA"/>
</dbReference>
<evidence type="ECO:0008006" key="4">
    <source>
        <dbReference type="Google" id="ProtNLM"/>
    </source>
</evidence>
<dbReference type="AlphaFoldDB" id="A0A8J6C1R1"/>
<dbReference type="PANTHER" id="PTHR46649">
    <property type="match status" value="1"/>
</dbReference>
<gene>
    <name evidence="2" type="ORF">GUJ93_ZPchr0013g37928</name>
</gene>
<dbReference type="Pfam" id="PF00702">
    <property type="entry name" value="Hydrolase"/>
    <property type="match status" value="1"/>
</dbReference>
<dbReference type="InterPro" id="IPR002110">
    <property type="entry name" value="Ankyrin_rpt"/>
</dbReference>
<dbReference type="InterPro" id="IPR011949">
    <property type="entry name" value="HAD-SF_hydro_IA_REG-2-like"/>
</dbReference>
<evidence type="ECO:0000313" key="2">
    <source>
        <dbReference type="EMBL" id="KAG8099190.1"/>
    </source>
</evidence>
<dbReference type="PROSITE" id="PS50297">
    <property type="entry name" value="ANK_REP_REGION"/>
    <property type="match status" value="2"/>
</dbReference>
<sequence length="430" mass="46711">MAVARLRAAGARLRPAVAGRGGRRWLGTAAAGVVESGAVPVISRWEPMGAREYYDYRRAIYGDITHKAILVDAAGTLLAPTEPMAQVYRTIGKKYGVKYSEDEILMRYRWAYAQPWGRSRLRYVDDGRPFWQHIVSSSTGCSDLQYFEELYHYYTTAKAWQLCDPDAKYVFEALRKAGVKTAVVSNFDTRLRPLLQALNCDHWFDAVAVSAEVAAEKPNPTIFLKACEFLGVKPEEAVHIGDDRRNDLWGARDAGCDAWLWGSDVYSFKEFAAAAAAAMGLESAQPTAAAGPSAAEQAQDLIDAARYDDLEDVVALFSAGVSLDSTDSQGRTALHMASANGHLAVVEYLIQNGANVNATNSEKNTPLHWACLNEHIEVIKALICAGASVSALNSHEKTPMDEAVTKGKMEVIDAIGAAVAQAELDGVTVS</sequence>
<dbReference type="OrthoDB" id="675769at2759"/>
<dbReference type="Pfam" id="PF12796">
    <property type="entry name" value="Ank_2"/>
    <property type="match status" value="1"/>
</dbReference>
<feature type="repeat" description="ANK" evidence="1">
    <location>
        <begin position="329"/>
        <end position="361"/>
    </location>
</feature>
<comment type="caution">
    <text evidence="2">The sequence shown here is derived from an EMBL/GenBank/DDBJ whole genome shotgun (WGS) entry which is preliminary data.</text>
</comment>
<dbReference type="NCBIfam" id="TIGR02252">
    <property type="entry name" value="DREG-2"/>
    <property type="match status" value="1"/>
</dbReference>
<dbReference type="NCBIfam" id="TIGR01549">
    <property type="entry name" value="HAD-SF-IA-v1"/>
    <property type="match status" value="1"/>
</dbReference>
<name>A0A8J6C1R1_ZIZPA</name>
<reference evidence="2" key="1">
    <citation type="journal article" date="2021" name="bioRxiv">
        <title>Whole Genome Assembly and Annotation of Northern Wild Rice, Zizania palustris L., Supports a Whole Genome Duplication in the Zizania Genus.</title>
        <authorList>
            <person name="Haas M."/>
            <person name="Kono T."/>
            <person name="Macchietto M."/>
            <person name="Millas R."/>
            <person name="McGilp L."/>
            <person name="Shao M."/>
            <person name="Duquette J."/>
            <person name="Hirsch C.N."/>
            <person name="Kimball J."/>
        </authorList>
    </citation>
    <scope>NUCLEOTIDE SEQUENCE</scope>
    <source>
        <tissue evidence="2">Fresh leaf tissue</tissue>
    </source>
</reference>
<dbReference type="PROSITE" id="PS50088">
    <property type="entry name" value="ANK_REPEAT"/>
    <property type="match status" value="2"/>
</dbReference>
<dbReference type="Proteomes" id="UP000729402">
    <property type="component" value="Unassembled WGS sequence"/>
</dbReference>
<proteinExistence type="predicted"/>
<dbReference type="SMART" id="SM00248">
    <property type="entry name" value="ANK"/>
    <property type="match status" value="3"/>
</dbReference>
<dbReference type="SFLD" id="SFLDG01129">
    <property type="entry name" value="C1.5:_HAD__Beta-PGM__Phosphata"/>
    <property type="match status" value="1"/>
</dbReference>